<evidence type="ECO:0000313" key="3">
    <source>
        <dbReference type="Proteomes" id="UP001056218"/>
    </source>
</evidence>
<protein>
    <recommendedName>
        <fullName evidence="4">DUF4830 domain-containing protein</fullName>
    </recommendedName>
</protein>
<dbReference type="RefSeq" id="WP_250341643.1">
    <property type="nucleotide sequence ID" value="NZ_CP097885.1"/>
</dbReference>
<evidence type="ECO:0000313" key="2">
    <source>
        <dbReference type="EMBL" id="URN40822.1"/>
    </source>
</evidence>
<keyword evidence="1" id="KW-1133">Transmembrane helix</keyword>
<accession>A0ABY4TNH0</accession>
<evidence type="ECO:0008006" key="4">
    <source>
        <dbReference type="Google" id="ProtNLM"/>
    </source>
</evidence>
<sequence length="123" mass="14109">MTKKNVFSIMIVCVLIFGVIFIFINKKAHENNNPANVEQYFSEINIPNLKYSNDKLTYNGNLVKGFFDPIEVAKKNGRYVGFVYSNNDYGDGILLIVRRDEKNKIIGVEEITQERLTKEVLGN</sequence>
<dbReference type="Proteomes" id="UP001056218">
    <property type="component" value="Chromosome"/>
</dbReference>
<organism evidence="2 3">
    <name type="scientific">Peptoniphilus genitalis</name>
    <dbReference type="NCBI Taxonomy" id="3036303"/>
    <lineage>
        <taxon>Bacteria</taxon>
        <taxon>Bacillati</taxon>
        <taxon>Bacillota</taxon>
        <taxon>Tissierellia</taxon>
        <taxon>Tissierellales</taxon>
        <taxon>Peptoniphilaceae</taxon>
        <taxon>Peptoniphilus</taxon>
    </lineage>
</organism>
<gene>
    <name evidence="2" type="ORF">M9426_06080</name>
</gene>
<evidence type="ECO:0000256" key="1">
    <source>
        <dbReference type="SAM" id="Phobius"/>
    </source>
</evidence>
<dbReference type="EMBL" id="CP097885">
    <property type="protein sequence ID" value="URN40822.1"/>
    <property type="molecule type" value="Genomic_DNA"/>
</dbReference>
<proteinExistence type="predicted"/>
<keyword evidence="3" id="KW-1185">Reference proteome</keyword>
<keyword evidence="1" id="KW-0812">Transmembrane</keyword>
<keyword evidence="1" id="KW-0472">Membrane</keyword>
<feature type="transmembrane region" description="Helical" evidence="1">
    <location>
        <begin position="6"/>
        <end position="24"/>
    </location>
</feature>
<reference evidence="2 3" key="1">
    <citation type="submission" date="2022-05" db="EMBL/GenBank/DDBJ databases">
        <title>Identification of Peptoniphilus vaginalis-like Bacteria, Peptoniphilus septimus sp. nov. from Blood Cultures in a Cervical Cancer Patient receiving Chemotherapy: Case and Implications.</title>
        <authorList>
            <person name="Zhan X.-Y."/>
        </authorList>
    </citation>
    <scope>NUCLEOTIDE SEQUENCE [LARGE SCALE GENOMIC DNA]</scope>
    <source>
        <strain evidence="2 3">SAHP1</strain>
    </source>
</reference>
<name>A0ABY4TNH0_9FIRM</name>